<evidence type="ECO:0000313" key="3">
    <source>
        <dbReference type="Proteomes" id="UP000030816"/>
    </source>
</evidence>
<keyword evidence="3" id="KW-1185">Reference proteome</keyword>
<dbReference type="Proteomes" id="UP000030816">
    <property type="component" value="Unassembled WGS sequence"/>
</dbReference>
<dbReference type="GeneID" id="63739440"/>
<feature type="region of interest" description="Disordered" evidence="1">
    <location>
        <begin position="1"/>
        <end position="33"/>
    </location>
</feature>
<dbReference type="EMBL" id="AZHE01000011">
    <property type="protein sequence ID" value="KHN97388.1"/>
    <property type="molecule type" value="Genomic_DNA"/>
</dbReference>
<feature type="compositionally biased region" description="Basic and acidic residues" evidence="1">
    <location>
        <begin position="22"/>
        <end position="31"/>
    </location>
</feature>
<dbReference type="RefSeq" id="XP_040678454.1">
    <property type="nucleotide sequence ID" value="XM_040823783.1"/>
</dbReference>
<organism evidence="2 3">
    <name type="scientific">Metarhizium album (strain ARSEF 1941)</name>
    <dbReference type="NCBI Taxonomy" id="1081103"/>
    <lineage>
        <taxon>Eukaryota</taxon>
        <taxon>Fungi</taxon>
        <taxon>Dikarya</taxon>
        <taxon>Ascomycota</taxon>
        <taxon>Pezizomycotina</taxon>
        <taxon>Sordariomycetes</taxon>
        <taxon>Hypocreomycetidae</taxon>
        <taxon>Hypocreales</taxon>
        <taxon>Clavicipitaceae</taxon>
        <taxon>Metarhizium</taxon>
    </lineage>
</organism>
<accession>A0A0B2WTL2</accession>
<dbReference type="HOGENOM" id="CLU_2121631_0_0_1"/>
<evidence type="ECO:0000313" key="2">
    <source>
        <dbReference type="EMBL" id="KHN97388.1"/>
    </source>
</evidence>
<reference evidence="2 3" key="1">
    <citation type="journal article" date="2014" name="Proc. Natl. Acad. Sci. U.S.A.">
        <title>Trajectory and genomic determinants of fungal-pathogen speciation and host adaptation.</title>
        <authorList>
            <person name="Hu X."/>
            <person name="Xiao G."/>
            <person name="Zheng P."/>
            <person name="Shang Y."/>
            <person name="Su Y."/>
            <person name="Zhang X."/>
            <person name="Liu X."/>
            <person name="Zhan S."/>
            <person name="St Leger R.J."/>
            <person name="Wang C."/>
        </authorList>
    </citation>
    <scope>NUCLEOTIDE SEQUENCE [LARGE SCALE GENOMIC DNA]</scope>
    <source>
        <strain evidence="2 3">ARSEF 1941</strain>
    </source>
</reference>
<protein>
    <submittedName>
        <fullName evidence="2">Uncharacterized protein</fullName>
    </submittedName>
</protein>
<gene>
    <name evidence="2" type="ORF">MAM_04985</name>
</gene>
<comment type="caution">
    <text evidence="2">The sequence shown here is derived from an EMBL/GenBank/DDBJ whole genome shotgun (WGS) entry which is preliminary data.</text>
</comment>
<proteinExistence type="predicted"/>
<name>A0A0B2WTL2_METAS</name>
<dbReference type="AlphaFoldDB" id="A0A0B2WTL2"/>
<evidence type="ECO:0000256" key="1">
    <source>
        <dbReference type="SAM" id="MobiDB-lite"/>
    </source>
</evidence>
<sequence>MTGIGRYLDQIPPGNSPFPKYEAAKGRERSDMRRHHVRGAEIDRRLMACRAHRAAVEMADWRRSGRRPQQFVGSRLSLVHRQPRCNGNVFKAPGPAFKPPGAGHVDAKYALVAP</sequence>